<evidence type="ECO:0000256" key="1">
    <source>
        <dbReference type="SAM" id="MobiDB-lite"/>
    </source>
</evidence>
<name>A0A3B1ASK7_9ZZZZ</name>
<organism evidence="2">
    <name type="scientific">hydrothermal vent metagenome</name>
    <dbReference type="NCBI Taxonomy" id="652676"/>
    <lineage>
        <taxon>unclassified sequences</taxon>
        <taxon>metagenomes</taxon>
        <taxon>ecological metagenomes</taxon>
    </lineage>
</organism>
<feature type="region of interest" description="Disordered" evidence="1">
    <location>
        <begin position="1"/>
        <end position="20"/>
    </location>
</feature>
<dbReference type="AlphaFoldDB" id="A0A3B1ASK7"/>
<evidence type="ECO:0000313" key="2">
    <source>
        <dbReference type="EMBL" id="VAX06722.1"/>
    </source>
</evidence>
<proteinExistence type="predicted"/>
<reference evidence="2" key="1">
    <citation type="submission" date="2018-06" db="EMBL/GenBank/DDBJ databases">
        <authorList>
            <person name="Zhirakovskaya E."/>
        </authorList>
    </citation>
    <scope>NUCLEOTIDE SEQUENCE</scope>
</reference>
<feature type="region of interest" description="Disordered" evidence="1">
    <location>
        <begin position="41"/>
        <end position="60"/>
    </location>
</feature>
<sequence length="127" mass="14012">MPEYELKFTEDGETSTEEAAERKKTLDELAAFIHEMKERPLAGVSLNEEQSTQWDEKGGEFDYQDHYGREIVGEVSADGETEALVIHNAKGLPVAMAAKGKDGGWQGIGVDERLREAIAGMLQVELS</sequence>
<gene>
    <name evidence="2" type="ORF">MNBD_GAMMA26-472</name>
</gene>
<dbReference type="EMBL" id="UOFX01000016">
    <property type="protein sequence ID" value="VAX06722.1"/>
    <property type="molecule type" value="Genomic_DNA"/>
</dbReference>
<feature type="compositionally biased region" description="Basic and acidic residues" evidence="1">
    <location>
        <begin position="1"/>
        <end position="10"/>
    </location>
</feature>
<accession>A0A3B1ASK7</accession>
<protein>
    <submittedName>
        <fullName evidence="2">Uncharacterized protein</fullName>
    </submittedName>
</protein>